<evidence type="ECO:0000313" key="1">
    <source>
        <dbReference type="EMBL" id="RXG46810.1"/>
    </source>
</evidence>
<dbReference type="Proteomes" id="UP000288725">
    <property type="component" value="Chromosome 7"/>
</dbReference>
<dbReference type="EMBL" id="RSDZ01000044">
    <property type="protein sequence ID" value="RXG46810.1"/>
    <property type="molecule type" value="Genomic_DNA"/>
</dbReference>
<comment type="caution">
    <text evidence="1">The sequence shown here is derived from an EMBL/GenBank/DDBJ whole genome shotgun (WGS) entry which is preliminary data.</text>
</comment>
<dbReference type="AlphaFoldDB" id="A0A444S090"/>
<accession>A0A444S090</accession>
<name>A0A444S090_VERDA</name>
<reference evidence="1 2" key="1">
    <citation type="submission" date="2018-12" db="EMBL/GenBank/DDBJ databases">
        <title>Genome of Verticillium dahliae isolate Getta Getta.</title>
        <authorList>
            <person name="Gardiner D.M."/>
        </authorList>
    </citation>
    <scope>NUCLEOTIDE SEQUENCE [LARGE SCALE GENOMIC DNA]</scope>
    <source>
        <strain evidence="1 2">Getta Getta</strain>
    </source>
</reference>
<protein>
    <submittedName>
        <fullName evidence="1">Uncharacterized protein</fullName>
    </submittedName>
</protein>
<gene>
    <name evidence="1" type="ORF">VDGE_30775</name>
</gene>
<sequence length="78" mass="9190">MHICVEPFTRRERVVPTSEITKVQATSHVSEFISSWRQTCSALRSWKYQQSSWTAKPDLGITRAVTVKFRRTYALWTR</sequence>
<organism evidence="1 2">
    <name type="scientific">Verticillium dahliae</name>
    <name type="common">Verticillium wilt</name>
    <dbReference type="NCBI Taxonomy" id="27337"/>
    <lineage>
        <taxon>Eukaryota</taxon>
        <taxon>Fungi</taxon>
        <taxon>Dikarya</taxon>
        <taxon>Ascomycota</taxon>
        <taxon>Pezizomycotina</taxon>
        <taxon>Sordariomycetes</taxon>
        <taxon>Hypocreomycetidae</taxon>
        <taxon>Glomerellales</taxon>
        <taxon>Plectosphaerellaceae</taxon>
        <taxon>Verticillium</taxon>
    </lineage>
</organism>
<proteinExistence type="predicted"/>
<evidence type="ECO:0000313" key="2">
    <source>
        <dbReference type="Proteomes" id="UP000288725"/>
    </source>
</evidence>